<feature type="region of interest" description="Disordered" evidence="1">
    <location>
        <begin position="1"/>
        <end position="25"/>
    </location>
</feature>
<dbReference type="InterPro" id="IPR008964">
    <property type="entry name" value="Invasin/intimin_cell_adhesion"/>
</dbReference>
<gene>
    <name evidence="3" type="ORF">HXK00_00975</name>
</gene>
<feature type="compositionally biased region" description="Low complexity" evidence="1">
    <location>
        <begin position="13"/>
        <end position="25"/>
    </location>
</feature>
<comment type="caution">
    <text evidence="3">The sequence shown here is derived from an EMBL/GenBank/DDBJ whole genome shotgun (WGS) entry which is preliminary data.</text>
</comment>
<sequence length="105" mass="10431">MTTLSIPSGADGVRTTPSPQVTVTVSPKNATAKVGDTKQFSATVLGITGGTVTWTSSQPKKVSIDANSGLATVESTAKATDSVTITATVVGHPEATATANLTVTA</sequence>
<evidence type="ECO:0000259" key="2">
    <source>
        <dbReference type="SMART" id="SM00635"/>
    </source>
</evidence>
<evidence type="ECO:0000313" key="3">
    <source>
        <dbReference type="EMBL" id="MBF0934199.1"/>
    </source>
</evidence>
<dbReference type="InterPro" id="IPR003343">
    <property type="entry name" value="Big_2"/>
</dbReference>
<name>A0A929MS09_ABIDE</name>
<protein>
    <submittedName>
        <fullName evidence="3">Ig-like domain-containing protein</fullName>
    </submittedName>
</protein>
<dbReference type="Pfam" id="PF02368">
    <property type="entry name" value="Big_2"/>
    <property type="match status" value="1"/>
</dbReference>
<organism evidence="3 4">
    <name type="scientific">Abiotrophia defectiva</name>
    <name type="common">Streptococcus defectivus</name>
    <dbReference type="NCBI Taxonomy" id="46125"/>
    <lineage>
        <taxon>Bacteria</taxon>
        <taxon>Bacillati</taxon>
        <taxon>Bacillota</taxon>
        <taxon>Bacilli</taxon>
        <taxon>Lactobacillales</taxon>
        <taxon>Aerococcaceae</taxon>
        <taxon>Abiotrophia</taxon>
    </lineage>
</organism>
<evidence type="ECO:0000256" key="1">
    <source>
        <dbReference type="SAM" id="MobiDB-lite"/>
    </source>
</evidence>
<dbReference type="SMART" id="SM00635">
    <property type="entry name" value="BID_2"/>
    <property type="match status" value="1"/>
</dbReference>
<reference evidence="3" key="1">
    <citation type="submission" date="2020-04" db="EMBL/GenBank/DDBJ databases">
        <title>Deep metagenomics examines the oral microbiome during advanced dental caries in children, revealing novel taxa and co-occurrences with host molecules.</title>
        <authorList>
            <person name="Baker J.L."/>
            <person name="Morton J.T."/>
            <person name="Dinis M."/>
            <person name="Alvarez R."/>
            <person name="Tran N.C."/>
            <person name="Knight R."/>
            <person name="Edlund A."/>
        </authorList>
    </citation>
    <scope>NUCLEOTIDE SEQUENCE</scope>
    <source>
        <strain evidence="3">JCVI_23_bin.16</strain>
    </source>
</reference>
<dbReference type="Proteomes" id="UP000757900">
    <property type="component" value="Unassembled WGS sequence"/>
</dbReference>
<accession>A0A929MS09</accession>
<evidence type="ECO:0000313" key="4">
    <source>
        <dbReference type="Proteomes" id="UP000757900"/>
    </source>
</evidence>
<dbReference type="Gene3D" id="2.60.40.1080">
    <property type="match status" value="1"/>
</dbReference>
<dbReference type="EMBL" id="JABZFV010000004">
    <property type="protein sequence ID" value="MBF0934199.1"/>
    <property type="molecule type" value="Genomic_DNA"/>
</dbReference>
<feature type="domain" description="BIG2" evidence="2">
    <location>
        <begin position="19"/>
        <end position="99"/>
    </location>
</feature>
<proteinExistence type="predicted"/>
<dbReference type="AlphaFoldDB" id="A0A929MS09"/>
<dbReference type="SUPFAM" id="SSF49373">
    <property type="entry name" value="Invasin/intimin cell-adhesion fragments"/>
    <property type="match status" value="1"/>
</dbReference>